<dbReference type="InterPro" id="IPR042095">
    <property type="entry name" value="SUMF_sf"/>
</dbReference>
<dbReference type="PANTHER" id="PTHR23150">
    <property type="entry name" value="SULFATASE MODIFYING FACTOR 1, 2"/>
    <property type="match status" value="1"/>
</dbReference>
<name>A0ABU8SCP5_9SPHN</name>
<evidence type="ECO:0000313" key="3">
    <source>
        <dbReference type="EMBL" id="MEJ6011747.1"/>
    </source>
</evidence>
<protein>
    <submittedName>
        <fullName evidence="3">Formylglycine-generating enzyme family protein</fullName>
    </submittedName>
</protein>
<evidence type="ECO:0000256" key="1">
    <source>
        <dbReference type="SAM" id="SignalP"/>
    </source>
</evidence>
<gene>
    <name evidence="3" type="ORF">WG900_17685</name>
</gene>
<feature type="signal peptide" evidence="1">
    <location>
        <begin position="1"/>
        <end position="23"/>
    </location>
</feature>
<feature type="domain" description="Sulfatase-modifying factor enzyme-like" evidence="2">
    <location>
        <begin position="43"/>
        <end position="322"/>
    </location>
</feature>
<dbReference type="Gene3D" id="3.90.1580.10">
    <property type="entry name" value="paralog of FGE (formylglycine-generating enzyme)"/>
    <property type="match status" value="1"/>
</dbReference>
<dbReference type="InterPro" id="IPR005532">
    <property type="entry name" value="SUMF_dom"/>
</dbReference>
<dbReference type="Proteomes" id="UP001379235">
    <property type="component" value="Unassembled WGS sequence"/>
</dbReference>
<keyword evidence="4" id="KW-1185">Reference proteome</keyword>
<reference evidence="3 4" key="1">
    <citation type="submission" date="2024-03" db="EMBL/GenBank/DDBJ databases">
        <authorList>
            <person name="Jo J.-H."/>
        </authorList>
    </citation>
    <scope>NUCLEOTIDE SEQUENCE [LARGE SCALE GENOMIC DNA]</scope>
    <source>
        <strain evidence="3 4">AS3R-12</strain>
    </source>
</reference>
<accession>A0ABU8SCP5</accession>
<dbReference type="Pfam" id="PF03781">
    <property type="entry name" value="FGE-sulfatase"/>
    <property type="match status" value="1"/>
</dbReference>
<dbReference type="EMBL" id="JBBHJY010000010">
    <property type="protein sequence ID" value="MEJ6011747.1"/>
    <property type="molecule type" value="Genomic_DNA"/>
</dbReference>
<dbReference type="RefSeq" id="WP_339969267.1">
    <property type="nucleotide sequence ID" value="NZ_JBBHJY010000010.1"/>
</dbReference>
<organism evidence="3 4">
    <name type="scientific">Novosphingobium aquae</name>
    <dbReference type="NCBI Taxonomy" id="3133435"/>
    <lineage>
        <taxon>Bacteria</taxon>
        <taxon>Pseudomonadati</taxon>
        <taxon>Pseudomonadota</taxon>
        <taxon>Alphaproteobacteria</taxon>
        <taxon>Sphingomonadales</taxon>
        <taxon>Sphingomonadaceae</taxon>
        <taxon>Novosphingobium</taxon>
    </lineage>
</organism>
<dbReference type="PANTHER" id="PTHR23150:SF19">
    <property type="entry name" value="FORMYLGLYCINE-GENERATING ENZYME"/>
    <property type="match status" value="1"/>
</dbReference>
<dbReference type="SUPFAM" id="SSF56436">
    <property type="entry name" value="C-type lectin-like"/>
    <property type="match status" value="1"/>
</dbReference>
<dbReference type="InterPro" id="IPR051043">
    <property type="entry name" value="Sulfatase_Mod_Factor_Kinase"/>
</dbReference>
<dbReference type="InterPro" id="IPR016187">
    <property type="entry name" value="CTDL_fold"/>
</dbReference>
<proteinExistence type="predicted"/>
<feature type="chain" id="PRO_5045217302" evidence="1">
    <location>
        <begin position="24"/>
        <end position="324"/>
    </location>
</feature>
<comment type="caution">
    <text evidence="3">The sequence shown here is derived from an EMBL/GenBank/DDBJ whole genome shotgun (WGS) entry which is preliminary data.</text>
</comment>
<evidence type="ECO:0000259" key="2">
    <source>
        <dbReference type="Pfam" id="PF03781"/>
    </source>
</evidence>
<sequence>MRKFSMFAIAALAALAGSHTALAKPAPVRTPAVGAAVKDCSSCPEVIRVPAGSFIMGASIEEERRHGMSEANLGRSMPLRKVTFAKGFAMGKTPVTVAQFRSFIDETKHPTSESCFNQRYNDGHFIYEKARGYNWRSPGFPQDDRHPVVCVSAEDAEAYVKWLSKKTGKRYAIPNEAQYEYALRAGTTTSFFWGDNQDATACLYSNQPDFDQADELKAPRGPEYRFQCSDGYAWTSPVGIYKPNPWGLYDMQGNIWEWTADCWNNDYNGAPTDGSTWTTGDCDARPSRGGSYGNASHSAFAGIRAPRSASYTGHSWGFRVVRLD</sequence>
<evidence type="ECO:0000313" key="4">
    <source>
        <dbReference type="Proteomes" id="UP001379235"/>
    </source>
</evidence>
<keyword evidence="1" id="KW-0732">Signal</keyword>